<evidence type="ECO:0000313" key="2">
    <source>
        <dbReference type="EMBL" id="OON72614.1"/>
    </source>
</evidence>
<name>A0A1V4A1T4_9ACTN</name>
<dbReference type="Proteomes" id="UP000190539">
    <property type="component" value="Unassembled WGS sequence"/>
</dbReference>
<accession>A0A1V4A1T4</accession>
<organism evidence="2 3">
    <name type="scientific">Streptomyces tsukubensis</name>
    <dbReference type="NCBI Taxonomy" id="83656"/>
    <lineage>
        <taxon>Bacteria</taxon>
        <taxon>Bacillati</taxon>
        <taxon>Actinomycetota</taxon>
        <taxon>Actinomycetes</taxon>
        <taxon>Kitasatosporales</taxon>
        <taxon>Streptomycetaceae</taxon>
        <taxon>Streptomyces</taxon>
    </lineage>
</organism>
<proteinExistence type="predicted"/>
<sequence length="67" mass="6925">MADSAWYTVTEGGGAVRSPDVSDRPDAADVSDVSDVSERELAKAGTVCIADRAAMAPTSDLLDRKPG</sequence>
<protein>
    <submittedName>
        <fullName evidence="2">Uncharacterized protein</fullName>
    </submittedName>
</protein>
<comment type="caution">
    <text evidence="2">The sequence shown here is derived from an EMBL/GenBank/DDBJ whole genome shotgun (WGS) entry which is preliminary data.</text>
</comment>
<gene>
    <name evidence="2" type="ORF">B1H18_29000</name>
</gene>
<dbReference type="EMBL" id="MVFC01000036">
    <property type="protein sequence ID" value="OON72614.1"/>
    <property type="molecule type" value="Genomic_DNA"/>
</dbReference>
<reference evidence="2 3" key="1">
    <citation type="submission" date="2017-02" db="EMBL/GenBank/DDBJ databases">
        <title>Draft Genome Sequence of Streptomyces tsukubaensis F601, a Producer of the immunosuppressant tacrolimus FK506.</title>
        <authorList>
            <person name="Zong G."/>
            <person name="Zhong C."/>
            <person name="Fu J."/>
            <person name="Qin R."/>
            <person name="Cao G."/>
        </authorList>
    </citation>
    <scope>NUCLEOTIDE SEQUENCE [LARGE SCALE GENOMIC DNA]</scope>
    <source>
        <strain evidence="2 3">F601</strain>
    </source>
</reference>
<keyword evidence="3" id="KW-1185">Reference proteome</keyword>
<evidence type="ECO:0000313" key="3">
    <source>
        <dbReference type="Proteomes" id="UP000190539"/>
    </source>
</evidence>
<feature type="region of interest" description="Disordered" evidence="1">
    <location>
        <begin position="1"/>
        <end position="35"/>
    </location>
</feature>
<dbReference type="STRING" id="83656.B1H18_29000"/>
<evidence type="ECO:0000256" key="1">
    <source>
        <dbReference type="SAM" id="MobiDB-lite"/>
    </source>
</evidence>
<dbReference type="AlphaFoldDB" id="A0A1V4A1T4"/>